<organism evidence="2 3">
    <name type="scientific">Robiginitalea aurantiaca</name>
    <dbReference type="NCBI Taxonomy" id="3056915"/>
    <lineage>
        <taxon>Bacteria</taxon>
        <taxon>Pseudomonadati</taxon>
        <taxon>Bacteroidota</taxon>
        <taxon>Flavobacteriia</taxon>
        <taxon>Flavobacteriales</taxon>
        <taxon>Flavobacteriaceae</taxon>
        <taxon>Robiginitalea</taxon>
    </lineage>
</organism>
<feature type="domain" description="ABM" evidence="1">
    <location>
        <begin position="5"/>
        <end position="72"/>
    </location>
</feature>
<evidence type="ECO:0000313" key="2">
    <source>
        <dbReference type="EMBL" id="MDM9630405.1"/>
    </source>
</evidence>
<proteinExistence type="predicted"/>
<dbReference type="InterPro" id="IPR011008">
    <property type="entry name" value="Dimeric_a/b-barrel"/>
</dbReference>
<dbReference type="GO" id="GO:0004497">
    <property type="term" value="F:monooxygenase activity"/>
    <property type="evidence" value="ECO:0007669"/>
    <property type="project" value="UniProtKB-KW"/>
</dbReference>
<dbReference type="Pfam" id="PF03992">
    <property type="entry name" value="ABM"/>
    <property type="match status" value="1"/>
</dbReference>
<comment type="caution">
    <text evidence="2">The sequence shown here is derived from an EMBL/GenBank/DDBJ whole genome shotgun (WGS) entry which is preliminary data.</text>
</comment>
<dbReference type="Gene3D" id="3.30.70.100">
    <property type="match status" value="1"/>
</dbReference>
<protein>
    <submittedName>
        <fullName evidence="2">Antibiotic biosynthesis monooxygenase</fullName>
    </submittedName>
</protein>
<gene>
    <name evidence="2" type="ORF">QU605_02930</name>
</gene>
<name>A0ABT7WBV1_9FLAO</name>
<accession>A0ABT7WBV1</accession>
<dbReference type="InterPro" id="IPR007138">
    <property type="entry name" value="ABM_dom"/>
</dbReference>
<evidence type="ECO:0000259" key="1">
    <source>
        <dbReference type="Pfam" id="PF03992"/>
    </source>
</evidence>
<sequence>MTKMHLTARFKIQEGNAETFRKIASQCINAVREKEMNAGCERYDWYYNDDYSICDVLETYANPEAFFNHMGNVGAHLQELFAISEFSGNIYGAVPDSLKKALEGMDITYLELEAGM</sequence>
<keyword evidence="2" id="KW-0560">Oxidoreductase</keyword>
<evidence type="ECO:0000313" key="3">
    <source>
        <dbReference type="Proteomes" id="UP001174839"/>
    </source>
</evidence>
<keyword evidence="2" id="KW-0503">Monooxygenase</keyword>
<dbReference type="SUPFAM" id="SSF54909">
    <property type="entry name" value="Dimeric alpha+beta barrel"/>
    <property type="match status" value="1"/>
</dbReference>
<reference evidence="2" key="1">
    <citation type="submission" date="2023-06" db="EMBL/GenBank/DDBJ databases">
        <title>Robiginitalea aurantiacus sp. nov. and Algoriphagus sediminis sp. nov., isolated from coastal sediment.</title>
        <authorList>
            <person name="Zhou Z.Y."/>
            <person name="An J."/>
            <person name="Jia Y.W."/>
            <person name="Du Z.J."/>
        </authorList>
    </citation>
    <scope>NUCLEOTIDE SEQUENCE</scope>
    <source>
        <strain evidence="2">M39</strain>
    </source>
</reference>
<keyword evidence="3" id="KW-1185">Reference proteome</keyword>
<dbReference type="RefSeq" id="WP_289723763.1">
    <property type="nucleotide sequence ID" value="NZ_JAUDUY010000001.1"/>
</dbReference>
<dbReference type="EMBL" id="JAUDUY010000001">
    <property type="protein sequence ID" value="MDM9630405.1"/>
    <property type="molecule type" value="Genomic_DNA"/>
</dbReference>
<dbReference type="Proteomes" id="UP001174839">
    <property type="component" value="Unassembled WGS sequence"/>
</dbReference>